<reference evidence="2" key="1">
    <citation type="journal article" date="2022" name="bioRxiv">
        <title>Genomics of Preaxostyla Flagellates Illuminates Evolutionary Transitions and the Path Towards Mitochondrial Loss.</title>
        <authorList>
            <person name="Novak L.V.F."/>
            <person name="Treitli S.C."/>
            <person name="Pyrih J."/>
            <person name="Halakuc P."/>
            <person name="Pipaliya S.V."/>
            <person name="Vacek V."/>
            <person name="Brzon O."/>
            <person name="Soukal P."/>
            <person name="Eme L."/>
            <person name="Dacks J.B."/>
            <person name="Karnkowska A."/>
            <person name="Elias M."/>
            <person name="Hampl V."/>
        </authorList>
    </citation>
    <scope>NUCLEOTIDE SEQUENCE</scope>
    <source>
        <strain evidence="2">RCP-MX</strain>
    </source>
</reference>
<dbReference type="EMBL" id="JAPMOS010000440">
    <property type="protein sequence ID" value="KAJ4452603.1"/>
    <property type="molecule type" value="Genomic_DNA"/>
</dbReference>
<name>A0ABQ8U276_9EUKA</name>
<organism evidence="2 3">
    <name type="scientific">Paratrimastix pyriformis</name>
    <dbReference type="NCBI Taxonomy" id="342808"/>
    <lineage>
        <taxon>Eukaryota</taxon>
        <taxon>Metamonada</taxon>
        <taxon>Preaxostyla</taxon>
        <taxon>Paratrimastigidae</taxon>
        <taxon>Paratrimastix</taxon>
    </lineage>
</organism>
<evidence type="ECO:0000256" key="1">
    <source>
        <dbReference type="SAM" id="MobiDB-lite"/>
    </source>
</evidence>
<dbReference type="Proteomes" id="UP001141327">
    <property type="component" value="Unassembled WGS sequence"/>
</dbReference>
<gene>
    <name evidence="2" type="ORF">PAPYR_13185</name>
</gene>
<proteinExistence type="predicted"/>
<evidence type="ECO:0000313" key="2">
    <source>
        <dbReference type="EMBL" id="KAJ4452603.1"/>
    </source>
</evidence>
<protein>
    <submittedName>
        <fullName evidence="2">Uncharacterized protein</fullName>
    </submittedName>
</protein>
<sequence>MAWVPAPTCAYLPQAVRFVPVTRLTHSSTETLEWLKPSGAVTFNPQRKSADNLVPVRPADRATLALMPMPNSCAVGCPDVIVPFTIFLDETRKHDGHKTGGLQTSFMGLPSLPKDQRHSPSANYMMGVTDKEDAMAFARRLVHVCARVNPFTLVLEGRQIKVQPVLFGWKGDGHALPMGIPLMATRSKKETKMLGEAAKETDQAKRPRLEPDLPEPVPEPARALDIFLTKEQTIPESRSSP</sequence>
<feature type="compositionally biased region" description="Basic and acidic residues" evidence="1">
    <location>
        <begin position="193"/>
        <end position="211"/>
    </location>
</feature>
<feature type="region of interest" description="Disordered" evidence="1">
    <location>
        <begin position="193"/>
        <end position="220"/>
    </location>
</feature>
<evidence type="ECO:0000313" key="3">
    <source>
        <dbReference type="Proteomes" id="UP001141327"/>
    </source>
</evidence>
<keyword evidence="3" id="KW-1185">Reference proteome</keyword>
<comment type="caution">
    <text evidence="2">The sequence shown here is derived from an EMBL/GenBank/DDBJ whole genome shotgun (WGS) entry which is preliminary data.</text>
</comment>
<accession>A0ABQ8U276</accession>